<sequence>MLKRWLNASQTCVPPDYVLVDQRISGHSPRVGRTVKRFHPRPAGDDYSAILRRSPFQRLAAMLEAEIGCRIVAGQTVEHGSVKLPPTL</sequence>
<organism evidence="1">
    <name type="scientific">Billgrantia gudaonensis</name>
    <dbReference type="NCBI Taxonomy" id="376427"/>
    <lineage>
        <taxon>Bacteria</taxon>
        <taxon>Pseudomonadati</taxon>
        <taxon>Pseudomonadota</taxon>
        <taxon>Gammaproteobacteria</taxon>
        <taxon>Oceanospirillales</taxon>
        <taxon>Halomonadaceae</taxon>
        <taxon>Billgrantia</taxon>
    </lineage>
</organism>
<gene>
    <name evidence="1" type="ORF">DSL92_01265</name>
</gene>
<dbReference type="GO" id="GO:0016620">
    <property type="term" value="F:oxidoreductase activity, acting on the aldehyde or oxo group of donors, NAD or NADP as acceptor"/>
    <property type="evidence" value="ECO:0007669"/>
    <property type="project" value="InterPro"/>
</dbReference>
<dbReference type="InterPro" id="IPR016161">
    <property type="entry name" value="Ald_DH/histidinol_DH"/>
</dbReference>
<accession>A0A3S0NF71</accession>
<evidence type="ECO:0000313" key="1">
    <source>
        <dbReference type="EMBL" id="RUA23091.1"/>
    </source>
</evidence>
<dbReference type="SUPFAM" id="SSF53720">
    <property type="entry name" value="ALDH-like"/>
    <property type="match status" value="1"/>
</dbReference>
<reference evidence="1" key="1">
    <citation type="submission" date="2018-12" db="EMBL/GenBank/DDBJ databases">
        <authorList>
            <person name="Jadhav K."/>
            <person name="Kushwaha B."/>
            <person name="Jadhav I."/>
        </authorList>
    </citation>
    <scope>NUCLEOTIDE SEQUENCE [LARGE SCALE GENOMIC DNA]</scope>
    <source>
        <strain evidence="1">SBS 10</strain>
    </source>
</reference>
<dbReference type="Gene3D" id="3.40.309.10">
    <property type="entry name" value="Aldehyde Dehydrogenase, Chain A, domain 2"/>
    <property type="match status" value="1"/>
</dbReference>
<dbReference type="EMBL" id="RXHI01000003">
    <property type="protein sequence ID" value="RUA23091.1"/>
    <property type="molecule type" value="Genomic_DNA"/>
</dbReference>
<dbReference type="AlphaFoldDB" id="A0A3S0NF71"/>
<comment type="caution">
    <text evidence="1">The sequence shown here is derived from an EMBL/GenBank/DDBJ whole genome shotgun (WGS) entry which is preliminary data.</text>
</comment>
<name>A0A3S0NF71_9GAMM</name>
<protein>
    <submittedName>
        <fullName evidence="1">Uncharacterized protein</fullName>
    </submittedName>
</protein>
<dbReference type="InterPro" id="IPR016163">
    <property type="entry name" value="Ald_DH_C"/>
</dbReference>
<proteinExistence type="predicted"/>